<dbReference type="CDD" id="cd12820">
    <property type="entry name" value="LbR_YadA-like"/>
    <property type="match status" value="1"/>
</dbReference>
<dbReference type="Pfam" id="PF13884">
    <property type="entry name" value="Peptidase_S74"/>
    <property type="match status" value="1"/>
</dbReference>
<dbReference type="InterPro" id="IPR036388">
    <property type="entry name" value="WH-like_DNA-bd_sf"/>
</dbReference>
<protein>
    <submittedName>
        <fullName evidence="3">Tail fiber domain-containing protein</fullName>
    </submittedName>
</protein>
<dbReference type="EMBL" id="JAGEVF010000010">
    <property type="protein sequence ID" value="MBO3117605.1"/>
    <property type="molecule type" value="Genomic_DNA"/>
</dbReference>
<reference evidence="3 4" key="1">
    <citation type="submission" date="2021-03" db="EMBL/GenBank/DDBJ databases">
        <title>Winogradskyella sp. nov., isolated from costal sediment.</title>
        <authorList>
            <person name="Gao C."/>
        </authorList>
    </citation>
    <scope>NUCLEOTIDE SEQUENCE [LARGE SCALE GENOMIC DNA]</scope>
    <source>
        <strain evidence="3 4">DF17</strain>
    </source>
</reference>
<name>A0ABS3T4D2_9FLAO</name>
<accession>A0ABS3T4D2</accession>
<dbReference type="SUPFAM" id="SSF101967">
    <property type="entry name" value="Adhesin YadA, collagen-binding domain"/>
    <property type="match status" value="1"/>
</dbReference>
<feature type="coiled-coil region" evidence="1">
    <location>
        <begin position="337"/>
        <end position="371"/>
    </location>
</feature>
<dbReference type="PROSITE" id="PS51688">
    <property type="entry name" value="ICA"/>
    <property type="match status" value="1"/>
</dbReference>
<dbReference type="RefSeq" id="WP_208154959.1">
    <property type="nucleotide sequence ID" value="NZ_JAGEVF010000010.1"/>
</dbReference>
<feature type="domain" description="Peptidase S74" evidence="2">
    <location>
        <begin position="254"/>
        <end position="351"/>
    </location>
</feature>
<evidence type="ECO:0000313" key="3">
    <source>
        <dbReference type="EMBL" id="MBO3117605.1"/>
    </source>
</evidence>
<comment type="caution">
    <text evidence="3">The sequence shown here is derived from an EMBL/GenBank/DDBJ whole genome shotgun (WGS) entry which is preliminary data.</text>
</comment>
<keyword evidence="4" id="KW-1185">Reference proteome</keyword>
<feature type="non-terminal residue" evidence="3">
    <location>
        <position position="1"/>
    </location>
</feature>
<sequence>QASGNTATAFAGGNAGGANSLAWQGTASGNGGLSFGGADAGGEFSIALQGGSTNVAATRGLAFGNNTFSSAADAIAMGNNAAASGTGSLALGNNANASGDNATAFSLGQASGDSSIAYYGGVAGGDISFAWSGTASGNAAISLGGADASGEYAVAIGNGTTALGNQSKAIGTDVTAYSFAETVIGYESAVYTPASTTVFNATDRFFVVANNSPNNAMTLLKNGRLGLSRIPVTNILEVEGNASKNAAGDWLANSDSRLKTNIETFSEEEALDKLLQMRGVSYEWNDNQTGTNRPEGLQYGFIAQELQEVFPENVSLDNQGFYQTAYGTYDALYVQSIKALNSKLNSLEKENKELKAQLNELMTLVRAQLAEE</sequence>
<dbReference type="Gene3D" id="2.150.10.10">
    <property type="entry name" value="Serralysin-like metalloprotease, C-terminal"/>
    <property type="match status" value="2"/>
</dbReference>
<keyword evidence="1" id="KW-0175">Coiled coil</keyword>
<dbReference type="InterPro" id="IPR008640">
    <property type="entry name" value="Adhesin_Head_dom"/>
</dbReference>
<dbReference type="InterPro" id="IPR030392">
    <property type="entry name" value="S74_ICA"/>
</dbReference>
<dbReference type="Gene3D" id="1.10.10.10">
    <property type="entry name" value="Winged helix-like DNA-binding domain superfamily/Winged helix DNA-binding domain"/>
    <property type="match status" value="1"/>
</dbReference>
<evidence type="ECO:0000256" key="1">
    <source>
        <dbReference type="SAM" id="Coils"/>
    </source>
</evidence>
<evidence type="ECO:0000259" key="2">
    <source>
        <dbReference type="PROSITE" id="PS51688"/>
    </source>
</evidence>
<organism evidence="3 4">
    <name type="scientific">Winogradskyella pelagia</name>
    <dbReference type="NCBI Taxonomy" id="2819984"/>
    <lineage>
        <taxon>Bacteria</taxon>
        <taxon>Pseudomonadati</taxon>
        <taxon>Bacteroidota</taxon>
        <taxon>Flavobacteriia</taxon>
        <taxon>Flavobacteriales</taxon>
        <taxon>Flavobacteriaceae</taxon>
        <taxon>Winogradskyella</taxon>
    </lineage>
</organism>
<proteinExistence type="predicted"/>
<dbReference type="InterPro" id="IPR011049">
    <property type="entry name" value="Serralysin-like_metalloprot_C"/>
</dbReference>
<dbReference type="Proteomes" id="UP000676776">
    <property type="component" value="Unassembled WGS sequence"/>
</dbReference>
<evidence type="ECO:0000313" key="4">
    <source>
        <dbReference type="Proteomes" id="UP000676776"/>
    </source>
</evidence>
<gene>
    <name evidence="3" type="ORF">J4050_12660</name>
</gene>
<dbReference type="Pfam" id="PF05658">
    <property type="entry name" value="YadA_head"/>
    <property type="match status" value="3"/>
</dbReference>